<reference evidence="4 5" key="1">
    <citation type="submission" date="2020-05" db="EMBL/GenBank/DDBJ databases">
        <title>Azospirillum oleiclasticum sp. nov, a nitrogen-fixing and heavy crude oil-emulsifying bacterium isolated from the crude oil of Yumen Oilfield.</title>
        <authorList>
            <person name="Wu D."/>
            <person name="Cai M."/>
            <person name="Zhang X."/>
        </authorList>
    </citation>
    <scope>NUCLEOTIDE SEQUENCE [LARGE SCALE GENOMIC DNA]</scope>
    <source>
        <strain evidence="4 5">ROY-1-1-2</strain>
    </source>
</reference>
<evidence type="ECO:0000256" key="1">
    <source>
        <dbReference type="ARBA" id="ARBA00022729"/>
    </source>
</evidence>
<comment type="caution">
    <text evidence="4">The sequence shown here is derived from an EMBL/GenBank/DDBJ whole genome shotgun (WGS) entry which is preliminary data.</text>
</comment>
<gene>
    <name evidence="4" type="ORF">HND93_01225</name>
</gene>
<dbReference type="RefSeq" id="WP_180280068.1">
    <property type="nucleotide sequence ID" value="NZ_JABFDB010000001.1"/>
</dbReference>
<protein>
    <submittedName>
        <fullName evidence="4">DUF2092 domain-containing protein</fullName>
    </submittedName>
</protein>
<accession>A0ABX2T2H3</accession>
<feature type="region of interest" description="Disordered" evidence="2">
    <location>
        <begin position="259"/>
        <end position="278"/>
    </location>
</feature>
<organism evidence="4 5">
    <name type="scientific">Azospirillum oleiclasticum</name>
    <dbReference type="NCBI Taxonomy" id="2735135"/>
    <lineage>
        <taxon>Bacteria</taxon>
        <taxon>Pseudomonadati</taxon>
        <taxon>Pseudomonadota</taxon>
        <taxon>Alphaproteobacteria</taxon>
        <taxon>Rhodospirillales</taxon>
        <taxon>Azospirillaceae</taxon>
        <taxon>Azospirillum</taxon>
    </lineage>
</organism>
<dbReference type="Pfam" id="PF09865">
    <property type="entry name" value="DUF2092"/>
    <property type="match status" value="1"/>
</dbReference>
<dbReference type="InterPro" id="IPR029046">
    <property type="entry name" value="LolA/LolB/LppX"/>
</dbReference>
<sequence length="278" mass="30314">MKRWMWSLCAVVCTAVITVSAANAAGSDRGTDAPAAIPADDGASATLMRMADTLARAKGLKLTIRADYDVLQESGEKISYREHRSIALVRPDRLRMEVQESNGARSTVSFDGTAITVYDPKENVYGRFDRPGTIDDAVRTLIQDLDVRLPLALLFVTTLPDELARRVIEVERVETDVLTAVPTDHLVGRTEGVDFQVWVPVEGPALPQRVTITYKTEDGQPQFRADLTDWIIDPDPSTAGLAFNPPADAERIPFLLRVRRDEAGAPSKTPGSAEGAGK</sequence>
<dbReference type="EMBL" id="JABFDB010000001">
    <property type="protein sequence ID" value="NYZ18316.1"/>
    <property type="molecule type" value="Genomic_DNA"/>
</dbReference>
<evidence type="ECO:0000256" key="2">
    <source>
        <dbReference type="SAM" id="MobiDB-lite"/>
    </source>
</evidence>
<name>A0ABX2T2H3_9PROT</name>
<dbReference type="Proteomes" id="UP000584642">
    <property type="component" value="Unassembled WGS sequence"/>
</dbReference>
<keyword evidence="5" id="KW-1185">Reference proteome</keyword>
<evidence type="ECO:0000313" key="4">
    <source>
        <dbReference type="EMBL" id="NYZ18316.1"/>
    </source>
</evidence>
<dbReference type="InterPro" id="IPR019207">
    <property type="entry name" value="DUF2092"/>
</dbReference>
<keyword evidence="1 3" id="KW-0732">Signal</keyword>
<dbReference type="Gene3D" id="2.50.20.10">
    <property type="entry name" value="Lipoprotein localisation LolA/LolB/LppX"/>
    <property type="match status" value="1"/>
</dbReference>
<evidence type="ECO:0000313" key="5">
    <source>
        <dbReference type="Proteomes" id="UP000584642"/>
    </source>
</evidence>
<feature type="signal peptide" evidence="3">
    <location>
        <begin position="1"/>
        <end position="24"/>
    </location>
</feature>
<dbReference type="SUPFAM" id="SSF89392">
    <property type="entry name" value="Prokaryotic lipoproteins and lipoprotein localization factors"/>
    <property type="match status" value="1"/>
</dbReference>
<proteinExistence type="predicted"/>
<evidence type="ECO:0000256" key="3">
    <source>
        <dbReference type="SAM" id="SignalP"/>
    </source>
</evidence>
<feature type="chain" id="PRO_5045539857" evidence="3">
    <location>
        <begin position="25"/>
        <end position="278"/>
    </location>
</feature>